<dbReference type="Pfam" id="PF00534">
    <property type="entry name" value="Glycos_transf_1"/>
    <property type="match status" value="1"/>
</dbReference>
<organism evidence="4 5">
    <name type="scientific">Clostridium algidicarnis DSM 15099</name>
    <dbReference type="NCBI Taxonomy" id="1121295"/>
    <lineage>
        <taxon>Bacteria</taxon>
        <taxon>Bacillati</taxon>
        <taxon>Bacillota</taxon>
        <taxon>Clostridia</taxon>
        <taxon>Eubacteriales</taxon>
        <taxon>Clostridiaceae</taxon>
        <taxon>Clostridium</taxon>
    </lineage>
</organism>
<dbReference type="EMBL" id="PTIS01000003">
    <property type="protein sequence ID" value="PPK48914.1"/>
    <property type="molecule type" value="Genomic_DNA"/>
</dbReference>
<dbReference type="PANTHER" id="PTHR46401">
    <property type="entry name" value="GLYCOSYLTRANSFERASE WBBK-RELATED"/>
    <property type="match status" value="1"/>
</dbReference>
<reference evidence="4 5" key="1">
    <citation type="submission" date="2018-02" db="EMBL/GenBank/DDBJ databases">
        <title>Genomic Encyclopedia of Archaeal and Bacterial Type Strains, Phase II (KMG-II): from individual species to whole genera.</title>
        <authorList>
            <person name="Goeker M."/>
        </authorList>
    </citation>
    <scope>NUCLEOTIDE SEQUENCE [LARGE SCALE GENOMIC DNA]</scope>
    <source>
        <strain evidence="4 5">DSM 15099</strain>
    </source>
</reference>
<dbReference type="GO" id="GO:0016757">
    <property type="term" value="F:glycosyltransferase activity"/>
    <property type="evidence" value="ECO:0007669"/>
    <property type="project" value="InterPro"/>
</dbReference>
<dbReference type="GO" id="GO:0009103">
    <property type="term" value="P:lipopolysaccharide biosynthetic process"/>
    <property type="evidence" value="ECO:0007669"/>
    <property type="project" value="TreeGrafter"/>
</dbReference>
<feature type="domain" description="Glycosyl transferase family 1" evidence="2">
    <location>
        <begin position="191"/>
        <end position="346"/>
    </location>
</feature>
<evidence type="ECO:0000313" key="4">
    <source>
        <dbReference type="EMBL" id="PPK48914.1"/>
    </source>
</evidence>
<dbReference type="SUPFAM" id="SSF53756">
    <property type="entry name" value="UDP-Glycosyltransferase/glycogen phosphorylase"/>
    <property type="match status" value="1"/>
</dbReference>
<dbReference type="OrthoDB" id="9797829at2"/>
<sequence>MRFAIDARGVNWYRGTGIGTYTENVLSNLLNLDKENFYNIYWYGKDYELYEKSNTDLILCSKKHNSFFNLSYFPKDLEKKNIDLYHIPQNGIGLNKNYPCKTLVTIHDLIPYIMPETVGKGYLTKFLREMPEVIDSCESIITVSEWSKQDILKFFPMDPDRIFVTPLAADKKYKPLDKAKCKEIILKSFGIDKKFILYLGGFSPRKNVRGLIKAFKDMYKDLNDEYELVILGSLKDEGSLLLNFAEEINIKSKIHFLGFVAEEMLPIFYNSCECFVYPSLYEGFGLPPLEAMSCGCPLISSNTTSIPEVVKDAGYLIDPKKSINISEALFKVLSNEDFKINLSKKALSRSLDFSWEITSKNTLDAYTKVANSCI</sequence>
<evidence type="ECO:0000259" key="2">
    <source>
        <dbReference type="Pfam" id="PF00534"/>
    </source>
</evidence>
<dbReference type="RefSeq" id="WP_104409344.1">
    <property type="nucleotide sequence ID" value="NZ_PTIS01000003.1"/>
</dbReference>
<keyword evidence="1 4" id="KW-0808">Transferase</keyword>
<evidence type="ECO:0000256" key="1">
    <source>
        <dbReference type="ARBA" id="ARBA00022679"/>
    </source>
</evidence>
<feature type="domain" description="Glycosyltransferase subfamily 4-like N-terminal" evidence="3">
    <location>
        <begin position="63"/>
        <end position="170"/>
    </location>
</feature>
<dbReference type="Pfam" id="PF13439">
    <property type="entry name" value="Glyco_transf_4"/>
    <property type="match status" value="1"/>
</dbReference>
<dbReference type="InterPro" id="IPR001296">
    <property type="entry name" value="Glyco_trans_1"/>
</dbReference>
<dbReference type="STRING" id="37659.GCA_000703125_01964"/>
<accession>A0A2S6FZC4</accession>
<dbReference type="CDD" id="cd03809">
    <property type="entry name" value="GT4_MtfB-like"/>
    <property type="match status" value="1"/>
</dbReference>
<dbReference type="InterPro" id="IPR028098">
    <property type="entry name" value="Glyco_trans_4-like_N"/>
</dbReference>
<name>A0A2S6FZC4_9CLOT</name>
<gene>
    <name evidence="4" type="ORF">BD821_10334</name>
</gene>
<evidence type="ECO:0000259" key="3">
    <source>
        <dbReference type="Pfam" id="PF13439"/>
    </source>
</evidence>
<proteinExistence type="predicted"/>
<dbReference type="Gene3D" id="3.40.50.2000">
    <property type="entry name" value="Glycogen Phosphorylase B"/>
    <property type="match status" value="2"/>
</dbReference>
<protein>
    <submittedName>
        <fullName evidence="4">Glycosyltransferase involved in cell wall biosynthesis</fullName>
    </submittedName>
</protein>
<dbReference type="AlphaFoldDB" id="A0A2S6FZC4"/>
<comment type="caution">
    <text evidence="4">The sequence shown here is derived from an EMBL/GenBank/DDBJ whole genome shotgun (WGS) entry which is preliminary data.</text>
</comment>
<evidence type="ECO:0000313" key="5">
    <source>
        <dbReference type="Proteomes" id="UP000239863"/>
    </source>
</evidence>
<dbReference type="FunFam" id="3.40.50.2000:FF:000119">
    <property type="entry name" value="Glycosyl transferase group 1"/>
    <property type="match status" value="1"/>
</dbReference>
<dbReference type="Proteomes" id="UP000239863">
    <property type="component" value="Unassembled WGS sequence"/>
</dbReference>
<dbReference type="PANTHER" id="PTHR46401:SF2">
    <property type="entry name" value="GLYCOSYLTRANSFERASE WBBK-RELATED"/>
    <property type="match status" value="1"/>
</dbReference>